<feature type="region of interest" description="Disordered" evidence="1">
    <location>
        <begin position="357"/>
        <end position="398"/>
    </location>
</feature>
<reference evidence="2" key="1">
    <citation type="submission" date="2021-01" db="EMBL/GenBank/DDBJ databases">
        <authorList>
            <person name="Corre E."/>
            <person name="Pelletier E."/>
            <person name="Niang G."/>
            <person name="Scheremetjew M."/>
            <person name="Finn R."/>
            <person name="Kale V."/>
            <person name="Holt S."/>
            <person name="Cochrane G."/>
            <person name="Meng A."/>
            <person name="Brown T."/>
            <person name="Cohen L."/>
        </authorList>
    </citation>
    <scope>NUCLEOTIDE SEQUENCE</scope>
    <source>
        <strain evidence="2">OF101</strain>
    </source>
</reference>
<accession>A0A7S1L8S0</accession>
<evidence type="ECO:0000313" key="2">
    <source>
        <dbReference type="EMBL" id="CAD9097553.1"/>
    </source>
</evidence>
<gene>
    <name evidence="2" type="ORF">ACAT0790_LOCUS5778</name>
</gene>
<organism evidence="2">
    <name type="scientific">Alexandrium catenella</name>
    <name type="common">Red tide dinoflagellate</name>
    <name type="synonym">Gonyaulax catenella</name>
    <dbReference type="NCBI Taxonomy" id="2925"/>
    <lineage>
        <taxon>Eukaryota</taxon>
        <taxon>Sar</taxon>
        <taxon>Alveolata</taxon>
        <taxon>Dinophyceae</taxon>
        <taxon>Gonyaulacales</taxon>
        <taxon>Pyrocystaceae</taxon>
        <taxon>Alexandrium</taxon>
    </lineage>
</organism>
<sequence>MPPSSRGLRRTLAEILALWASRLLRQPVELAVRNPVALLLLLRVVEEFLKRLAAAWRYRLSRLHLQCLTDEIDGEVVQGCLLSTEHLLSMGRIEKRTLFTRPLIDMLSGNEYLRRELLVAAKRCRTRGSSCLVTRWLRADDRYHALQASLNQASSIFGPNFVHFNALDGESTDQFKSTWYCITVMTALKYDRLGTARTQSGEKDVRLNSQRGSVTWSREISEGSALPLDEPLQHRGNLRVVLVNESELRRIDDGKLNPPGYGFFNARHSNRYRMLQDFAQNFHGQLVRTPADSRAVSSKNPFTSERAHTLTVPVKERPDGGAFKRVHSQPQLSSLRSTHANGRLDALMLGKLPEASPLQDIQRQTSDPNPSTSSWTLESSFKRPPNRNKWLRGGGESPAVKAPISIADEGAEGDENCFLRLHVPHFMGRPHHEHRALVFSRLRMAANEEEGGGQQMASVPSECPPPQLAFPPTPCFGGIDEMAC</sequence>
<evidence type="ECO:0000256" key="1">
    <source>
        <dbReference type="SAM" id="MobiDB-lite"/>
    </source>
</evidence>
<dbReference type="AlphaFoldDB" id="A0A7S1L8S0"/>
<proteinExistence type="predicted"/>
<protein>
    <submittedName>
        <fullName evidence="2">Uncharacterized protein</fullName>
    </submittedName>
</protein>
<name>A0A7S1L8S0_ALECA</name>
<feature type="compositionally biased region" description="Polar residues" evidence="1">
    <location>
        <begin position="359"/>
        <end position="379"/>
    </location>
</feature>
<dbReference type="EMBL" id="HBGE01009576">
    <property type="protein sequence ID" value="CAD9097553.1"/>
    <property type="molecule type" value="Transcribed_RNA"/>
</dbReference>